<gene>
    <name evidence="6" type="primary">vapC</name>
    <name evidence="8" type="ORF">EV138_2746</name>
</gene>
<comment type="function">
    <text evidence="6">Toxic component of a toxin-antitoxin (TA) system. An RNase.</text>
</comment>
<keyword evidence="3 6" id="KW-0479">Metal-binding</keyword>
<evidence type="ECO:0000313" key="8">
    <source>
        <dbReference type="EMBL" id="TDU89186.1"/>
    </source>
</evidence>
<dbReference type="Proteomes" id="UP000295151">
    <property type="component" value="Unassembled WGS sequence"/>
</dbReference>
<comment type="cofactor">
    <cofactor evidence="6">
        <name>Mg(2+)</name>
        <dbReference type="ChEBI" id="CHEBI:18420"/>
    </cofactor>
</comment>
<keyword evidence="5 6" id="KW-0460">Magnesium</keyword>
<sequence>MTSPDRPSAVYLDSSAFIAAILAEHGSEPIIDLLEKVEQGSITLVAATASLVEVRGGGLSRPADPAVDAAILSRLLGPNVLLVELDRVTALKARALAQKYRLKTWDAVHLASAIVGGAEVLMTLDTDFPLDTDVEGVWVCKPYQLGGHHLFSRDWTK</sequence>
<evidence type="ECO:0000256" key="5">
    <source>
        <dbReference type="ARBA" id="ARBA00022842"/>
    </source>
</evidence>
<dbReference type="EC" id="3.1.-.-" evidence="6"/>
<dbReference type="GO" id="GO:0004540">
    <property type="term" value="F:RNA nuclease activity"/>
    <property type="evidence" value="ECO:0007669"/>
    <property type="project" value="InterPro"/>
</dbReference>
<keyword evidence="6" id="KW-0800">Toxin</keyword>
<dbReference type="GO" id="GO:0090729">
    <property type="term" value="F:toxin activity"/>
    <property type="evidence" value="ECO:0007669"/>
    <property type="project" value="UniProtKB-KW"/>
</dbReference>
<proteinExistence type="inferred from homology"/>
<dbReference type="InterPro" id="IPR022907">
    <property type="entry name" value="VapC_family"/>
</dbReference>
<dbReference type="OrthoDB" id="5146471at2"/>
<evidence type="ECO:0000259" key="7">
    <source>
        <dbReference type="Pfam" id="PF01850"/>
    </source>
</evidence>
<feature type="domain" description="PIN" evidence="7">
    <location>
        <begin position="10"/>
        <end position="128"/>
    </location>
</feature>
<evidence type="ECO:0000256" key="1">
    <source>
        <dbReference type="ARBA" id="ARBA00022649"/>
    </source>
</evidence>
<evidence type="ECO:0000256" key="6">
    <source>
        <dbReference type="HAMAP-Rule" id="MF_00265"/>
    </source>
</evidence>
<feature type="binding site" evidence="6">
    <location>
        <position position="13"/>
    </location>
    <ligand>
        <name>Mg(2+)</name>
        <dbReference type="ChEBI" id="CHEBI:18420"/>
    </ligand>
</feature>
<keyword evidence="1 6" id="KW-1277">Toxin-antitoxin system</keyword>
<evidence type="ECO:0000256" key="3">
    <source>
        <dbReference type="ARBA" id="ARBA00022723"/>
    </source>
</evidence>
<accession>A0A4R7TCJ3</accession>
<dbReference type="GO" id="GO:0016787">
    <property type="term" value="F:hydrolase activity"/>
    <property type="evidence" value="ECO:0007669"/>
    <property type="project" value="UniProtKB-KW"/>
</dbReference>
<feature type="binding site" evidence="6">
    <location>
        <position position="106"/>
    </location>
    <ligand>
        <name>Mg(2+)</name>
        <dbReference type="ChEBI" id="CHEBI:18420"/>
    </ligand>
</feature>
<comment type="caution">
    <text evidence="8">The sequence shown here is derived from an EMBL/GenBank/DDBJ whole genome shotgun (WGS) entry which is preliminary data.</text>
</comment>
<dbReference type="Pfam" id="PF01850">
    <property type="entry name" value="PIN"/>
    <property type="match status" value="1"/>
</dbReference>
<evidence type="ECO:0000313" key="9">
    <source>
        <dbReference type="Proteomes" id="UP000295151"/>
    </source>
</evidence>
<protein>
    <recommendedName>
        <fullName evidence="6">Ribonuclease VapC</fullName>
        <shortName evidence="6">RNase VapC</shortName>
        <ecNumber evidence="6">3.1.-.-</ecNumber>
    </recommendedName>
    <alternativeName>
        <fullName evidence="6">Toxin VapC</fullName>
    </alternativeName>
</protein>
<dbReference type="GO" id="GO:0000287">
    <property type="term" value="F:magnesium ion binding"/>
    <property type="evidence" value="ECO:0007669"/>
    <property type="project" value="UniProtKB-UniRule"/>
</dbReference>
<dbReference type="AlphaFoldDB" id="A0A4R7TCJ3"/>
<dbReference type="InterPro" id="IPR029060">
    <property type="entry name" value="PIN-like_dom_sf"/>
</dbReference>
<dbReference type="InterPro" id="IPR002716">
    <property type="entry name" value="PIN_dom"/>
</dbReference>
<organism evidence="8 9">
    <name type="scientific">Kribbella voronezhensis</name>
    <dbReference type="NCBI Taxonomy" id="2512212"/>
    <lineage>
        <taxon>Bacteria</taxon>
        <taxon>Bacillati</taxon>
        <taxon>Actinomycetota</taxon>
        <taxon>Actinomycetes</taxon>
        <taxon>Propionibacteriales</taxon>
        <taxon>Kribbellaceae</taxon>
        <taxon>Kribbella</taxon>
    </lineage>
</organism>
<dbReference type="SUPFAM" id="SSF88723">
    <property type="entry name" value="PIN domain-like"/>
    <property type="match status" value="1"/>
</dbReference>
<evidence type="ECO:0000256" key="4">
    <source>
        <dbReference type="ARBA" id="ARBA00022801"/>
    </source>
</evidence>
<dbReference type="RefSeq" id="WP_133979192.1">
    <property type="nucleotide sequence ID" value="NZ_SOCE01000001.1"/>
</dbReference>
<dbReference type="HAMAP" id="MF_00265">
    <property type="entry name" value="VapC_Nob1"/>
    <property type="match status" value="1"/>
</dbReference>
<reference evidence="8 9" key="1">
    <citation type="submission" date="2019-03" db="EMBL/GenBank/DDBJ databases">
        <title>Genomic Encyclopedia of Type Strains, Phase III (KMG-III): the genomes of soil and plant-associated and newly described type strains.</title>
        <authorList>
            <person name="Whitman W."/>
        </authorList>
    </citation>
    <scope>NUCLEOTIDE SEQUENCE [LARGE SCALE GENOMIC DNA]</scope>
    <source>
        <strain evidence="8 9">VKM Ac-2575</strain>
    </source>
</reference>
<dbReference type="EMBL" id="SOCE01000001">
    <property type="protein sequence ID" value="TDU89186.1"/>
    <property type="molecule type" value="Genomic_DNA"/>
</dbReference>
<keyword evidence="9" id="KW-1185">Reference proteome</keyword>
<evidence type="ECO:0000256" key="2">
    <source>
        <dbReference type="ARBA" id="ARBA00022722"/>
    </source>
</evidence>
<comment type="similarity">
    <text evidence="6">Belongs to the PINc/VapC protein family.</text>
</comment>
<dbReference type="Gene3D" id="3.40.50.1010">
    <property type="entry name" value="5'-nuclease"/>
    <property type="match status" value="1"/>
</dbReference>
<keyword evidence="2 6" id="KW-0540">Nuclease</keyword>
<dbReference type="CDD" id="cd09874">
    <property type="entry name" value="PIN_MT3492-like"/>
    <property type="match status" value="1"/>
</dbReference>
<name>A0A4R7TCJ3_9ACTN</name>
<keyword evidence="4 6" id="KW-0378">Hydrolase</keyword>